<sequence>MSSIIRSSPRISPRQIYDSAVELCLRRGYIYIGSEIYGGLSSQYDYGPIGTMLKNNIRSQWWNSFIARRDCVPIESSIIMNRKVWEVAGHVDNFTDPFTECRQCQTRYRVDHLLESLGWNLPSNAQSSDHLQLYSQALSELHPNCKDKLCSGTLTVPKYFNMLFETSSSCSQDQKVYLRPETAQGAYINFHNVLRSTRRSVPFGIGQIGKSFRNEISPGQFIFRTKEFEQAELQWFCKPDTADHWHSYWIDYSMNWLIDHGLNPQLLRQHRHQQLAHYSKATTDIEFRFGFSDNDDGGWGEIWGISNRGDYDLTVHSSASGRSMACSTTGQDQDKFLPYIIEPALGIDRLFLAVIVNGFSEEIVHGRRRVFLRLDPRLSPYEIAVFPVVGKSTDLVRKAEELFDVLARENRRVDFDDKGSIGRRYRRHDEIGTPLCATIDSQTLVDNTVALRCRDTMQQRRVSIEGLAHRSTCNGILDYNEIDN</sequence>
<evidence type="ECO:0000313" key="7">
    <source>
        <dbReference type="EMBL" id="CRZ07148.1"/>
    </source>
</evidence>
<evidence type="ECO:0000256" key="1">
    <source>
        <dbReference type="ARBA" id="ARBA00012829"/>
    </source>
</evidence>
<dbReference type="GO" id="GO:0005739">
    <property type="term" value="C:mitochondrion"/>
    <property type="evidence" value="ECO:0007669"/>
    <property type="project" value="TreeGrafter"/>
</dbReference>
<dbReference type="GO" id="GO:0006264">
    <property type="term" value="P:mitochondrial DNA replication"/>
    <property type="evidence" value="ECO:0007669"/>
    <property type="project" value="TreeGrafter"/>
</dbReference>
<dbReference type="GO" id="GO:0006426">
    <property type="term" value="P:glycyl-tRNA aminoacylation"/>
    <property type="evidence" value="ECO:0007669"/>
    <property type="project" value="InterPro"/>
</dbReference>
<dbReference type="InterPro" id="IPR002315">
    <property type="entry name" value="tRNA-synt_gly"/>
</dbReference>
<feature type="domain" description="Aminoacyl-transfer RNA synthetases class-II family profile" evidence="6">
    <location>
        <begin position="18"/>
        <end position="376"/>
    </location>
</feature>
<dbReference type="Pfam" id="PF03129">
    <property type="entry name" value="HGTP_anticodon"/>
    <property type="match status" value="1"/>
</dbReference>
<dbReference type="GO" id="GO:0004820">
    <property type="term" value="F:glycine-tRNA ligase activity"/>
    <property type="evidence" value="ECO:0007669"/>
    <property type="project" value="UniProtKB-EC"/>
</dbReference>
<evidence type="ECO:0000259" key="6">
    <source>
        <dbReference type="PROSITE" id="PS50862"/>
    </source>
</evidence>
<protein>
    <recommendedName>
        <fullName evidence="1">glycine--tRNA ligase</fullName>
        <ecNumber evidence="1">6.1.1.14</ecNumber>
    </recommendedName>
</protein>
<organism evidence="7">
    <name type="scientific">Spongospora subterranea</name>
    <dbReference type="NCBI Taxonomy" id="70186"/>
    <lineage>
        <taxon>Eukaryota</taxon>
        <taxon>Sar</taxon>
        <taxon>Rhizaria</taxon>
        <taxon>Endomyxa</taxon>
        <taxon>Phytomyxea</taxon>
        <taxon>Plasmodiophorida</taxon>
        <taxon>Plasmodiophoridae</taxon>
        <taxon>Spongospora</taxon>
    </lineage>
</organism>
<dbReference type="InterPro" id="IPR045864">
    <property type="entry name" value="aa-tRNA-synth_II/BPL/LPL"/>
</dbReference>
<keyword evidence="5" id="KW-0030">Aminoacyl-tRNA synthetase</keyword>
<dbReference type="Pfam" id="PF00587">
    <property type="entry name" value="tRNA-synt_2b"/>
    <property type="match status" value="1"/>
</dbReference>
<dbReference type="InterPro" id="IPR006195">
    <property type="entry name" value="aa-tRNA-synth_II"/>
</dbReference>
<dbReference type="NCBIfam" id="NF003211">
    <property type="entry name" value="PRK04173.1"/>
    <property type="match status" value="1"/>
</dbReference>
<dbReference type="SUPFAM" id="SSF52954">
    <property type="entry name" value="Class II aaRS ABD-related"/>
    <property type="match status" value="1"/>
</dbReference>
<dbReference type="PRINTS" id="PR01043">
    <property type="entry name" value="TRNASYNTHGLY"/>
</dbReference>
<keyword evidence="3" id="KW-0547">Nucleotide-binding</keyword>
<dbReference type="InterPro" id="IPR036621">
    <property type="entry name" value="Anticodon-bd_dom_sf"/>
</dbReference>
<dbReference type="EC" id="6.1.1.14" evidence="1"/>
<reference evidence="7" key="1">
    <citation type="submission" date="2015-04" db="EMBL/GenBank/DDBJ databases">
        <title>The genome sequence of the plant pathogenic Rhizarian Plasmodiophora brassicae reveals insights in its biotrophic life cycle and the origin of chitin synthesis.</title>
        <authorList>
            <person name="Schwelm A."/>
            <person name="Fogelqvist J."/>
            <person name="Knaust A."/>
            <person name="Julke S."/>
            <person name="Lilja T."/>
            <person name="Dhandapani V."/>
            <person name="Bonilla-Rosso G."/>
            <person name="Karlsson M."/>
            <person name="Shevchenko A."/>
            <person name="Choi S.R."/>
            <person name="Kim H.G."/>
            <person name="Park J.Y."/>
            <person name="Lim Y.P."/>
            <person name="Ludwig-Muller J."/>
            <person name="Dixelius C."/>
        </authorList>
    </citation>
    <scope>NUCLEOTIDE SEQUENCE</scope>
    <source>
        <tissue evidence="7">Potato root galls</tissue>
    </source>
</reference>
<accession>A0A0H5QYT3</accession>
<evidence type="ECO:0000256" key="2">
    <source>
        <dbReference type="ARBA" id="ARBA00022598"/>
    </source>
</evidence>
<dbReference type="PANTHER" id="PTHR10745">
    <property type="entry name" value="GLYCYL-TRNA SYNTHETASE/DNA POLYMERASE SUBUNIT GAMMA-2"/>
    <property type="match status" value="1"/>
</dbReference>
<dbReference type="EMBL" id="HACM01006706">
    <property type="protein sequence ID" value="CRZ07148.1"/>
    <property type="molecule type" value="Transcribed_RNA"/>
</dbReference>
<keyword evidence="2" id="KW-0436">Ligase</keyword>
<dbReference type="InterPro" id="IPR002314">
    <property type="entry name" value="aa-tRNA-synt_IIb"/>
</dbReference>
<evidence type="ECO:0000256" key="5">
    <source>
        <dbReference type="ARBA" id="ARBA00023146"/>
    </source>
</evidence>
<name>A0A0H5QYT3_9EUKA</name>
<evidence type="ECO:0000256" key="3">
    <source>
        <dbReference type="ARBA" id="ARBA00022741"/>
    </source>
</evidence>
<dbReference type="SUPFAM" id="SSF55681">
    <property type="entry name" value="Class II aaRS and biotin synthetases"/>
    <property type="match status" value="1"/>
</dbReference>
<dbReference type="NCBIfam" id="TIGR00389">
    <property type="entry name" value="glyS_dimeric"/>
    <property type="match status" value="1"/>
</dbReference>
<keyword evidence="4" id="KW-0067">ATP-binding</keyword>
<dbReference type="PANTHER" id="PTHR10745:SF8">
    <property type="entry name" value="DNA POLYMERASE SUBUNIT GAMMA-2, MITOCHONDRIAL"/>
    <property type="match status" value="1"/>
</dbReference>
<dbReference type="InterPro" id="IPR027031">
    <property type="entry name" value="Gly-tRNA_synthase/POLG2"/>
</dbReference>
<dbReference type="Gene3D" id="3.30.930.10">
    <property type="entry name" value="Bira Bifunctional Protein, Domain 2"/>
    <property type="match status" value="1"/>
</dbReference>
<proteinExistence type="predicted"/>
<evidence type="ECO:0000256" key="4">
    <source>
        <dbReference type="ARBA" id="ARBA00022840"/>
    </source>
</evidence>
<dbReference type="Gene3D" id="3.40.50.800">
    <property type="entry name" value="Anticodon-binding domain"/>
    <property type="match status" value="1"/>
</dbReference>
<dbReference type="AlphaFoldDB" id="A0A0H5QYT3"/>
<dbReference type="PROSITE" id="PS50862">
    <property type="entry name" value="AA_TRNA_LIGASE_II"/>
    <property type="match status" value="1"/>
</dbReference>
<dbReference type="InterPro" id="IPR004154">
    <property type="entry name" value="Anticodon-bd"/>
</dbReference>
<dbReference type="GO" id="GO:0005524">
    <property type="term" value="F:ATP binding"/>
    <property type="evidence" value="ECO:0007669"/>
    <property type="project" value="UniProtKB-KW"/>
</dbReference>